<proteinExistence type="predicted"/>
<evidence type="ECO:0000313" key="3">
    <source>
        <dbReference type="Proteomes" id="UP001341840"/>
    </source>
</evidence>
<keyword evidence="1" id="KW-0472">Membrane</keyword>
<gene>
    <name evidence="2" type="ORF">PIB30_085581</name>
</gene>
<dbReference type="Proteomes" id="UP001341840">
    <property type="component" value="Unassembled WGS sequence"/>
</dbReference>
<keyword evidence="1" id="KW-1133">Transmembrane helix</keyword>
<evidence type="ECO:0000313" key="2">
    <source>
        <dbReference type="EMBL" id="MED6212655.1"/>
    </source>
</evidence>
<feature type="transmembrane region" description="Helical" evidence="1">
    <location>
        <begin position="39"/>
        <end position="62"/>
    </location>
</feature>
<comment type="caution">
    <text evidence="2">The sequence shown here is derived from an EMBL/GenBank/DDBJ whole genome shotgun (WGS) entry which is preliminary data.</text>
</comment>
<sequence length="71" mass="7994">MPTLGFWCSDCYKNASLLMQPFISSRKIKYLVFLEKDSIIFLLLVPFLWSPNGFVSAIGLLATMQASESLT</sequence>
<protein>
    <submittedName>
        <fullName evidence="2">Uncharacterized protein</fullName>
    </submittedName>
</protein>
<name>A0ABU6YRS9_9FABA</name>
<keyword evidence="3" id="KW-1185">Reference proteome</keyword>
<dbReference type="EMBL" id="JASCZI010243088">
    <property type="protein sequence ID" value="MED6212655.1"/>
    <property type="molecule type" value="Genomic_DNA"/>
</dbReference>
<accession>A0ABU6YRS9</accession>
<reference evidence="2 3" key="1">
    <citation type="journal article" date="2023" name="Plants (Basel)">
        <title>Bridging the Gap: Combining Genomics and Transcriptomics Approaches to Understand Stylosanthes scabra, an Orphan Legume from the Brazilian Caatinga.</title>
        <authorList>
            <person name="Ferreira-Neto J.R.C."/>
            <person name="da Silva M.D."/>
            <person name="Binneck E."/>
            <person name="de Melo N.F."/>
            <person name="da Silva R.H."/>
            <person name="de Melo A.L.T.M."/>
            <person name="Pandolfi V."/>
            <person name="Bustamante F.O."/>
            <person name="Brasileiro-Vidal A.C."/>
            <person name="Benko-Iseppon A.M."/>
        </authorList>
    </citation>
    <scope>NUCLEOTIDE SEQUENCE [LARGE SCALE GENOMIC DNA]</scope>
    <source>
        <tissue evidence="2">Leaves</tissue>
    </source>
</reference>
<keyword evidence="1" id="KW-0812">Transmembrane</keyword>
<evidence type="ECO:0000256" key="1">
    <source>
        <dbReference type="SAM" id="Phobius"/>
    </source>
</evidence>
<organism evidence="2 3">
    <name type="scientific">Stylosanthes scabra</name>
    <dbReference type="NCBI Taxonomy" id="79078"/>
    <lineage>
        <taxon>Eukaryota</taxon>
        <taxon>Viridiplantae</taxon>
        <taxon>Streptophyta</taxon>
        <taxon>Embryophyta</taxon>
        <taxon>Tracheophyta</taxon>
        <taxon>Spermatophyta</taxon>
        <taxon>Magnoliopsida</taxon>
        <taxon>eudicotyledons</taxon>
        <taxon>Gunneridae</taxon>
        <taxon>Pentapetalae</taxon>
        <taxon>rosids</taxon>
        <taxon>fabids</taxon>
        <taxon>Fabales</taxon>
        <taxon>Fabaceae</taxon>
        <taxon>Papilionoideae</taxon>
        <taxon>50 kb inversion clade</taxon>
        <taxon>dalbergioids sensu lato</taxon>
        <taxon>Dalbergieae</taxon>
        <taxon>Pterocarpus clade</taxon>
        <taxon>Stylosanthes</taxon>
    </lineage>
</organism>